<dbReference type="AlphaFoldDB" id="G0N7S4"/>
<dbReference type="InParanoid" id="G0N7S4"/>
<protein>
    <recommendedName>
        <fullName evidence="3">F-box domain-containing protein</fullName>
    </recommendedName>
</protein>
<proteinExistence type="predicted"/>
<dbReference type="Proteomes" id="UP000008068">
    <property type="component" value="Unassembled WGS sequence"/>
</dbReference>
<evidence type="ECO:0000313" key="2">
    <source>
        <dbReference type="Proteomes" id="UP000008068"/>
    </source>
</evidence>
<name>G0N7S4_CAEBE</name>
<dbReference type="eggNOG" id="ENOG502TJDI">
    <property type="taxonomic scope" value="Eukaryota"/>
</dbReference>
<evidence type="ECO:0000313" key="1">
    <source>
        <dbReference type="EMBL" id="EGT54914.1"/>
    </source>
</evidence>
<sequence>MTVLSKNWGDLPEELKIAVILRLDIPGRIKLARTSKEEKELVDECKPDIVLPRVDLKIRNGYSRWMIIQPNRSVIETEYLQLEDYVFIRPVGSTKNIPSLNDSTLDECLQNLCRIVMEKNITISTFRLFMTADDRDYTADTAKLHFNVLCNRFGEKEHKLKVKRIEIDYSHFTVYEEDMLRGLNLLDPETIETIVITGDEAGAILNCRDVLECDVWMNCRELICSPSIRQMESFWDKPIVRTGLLVENGDFMPRLIRHLQTKTELKEMIIEVCFIGNEMLEEGDLSNMLLFDCPISDHLVINEAENQRHYTIDQPGHHLRLEVWDIKIEFTVQENQ</sequence>
<gene>
    <name evidence="1" type="ORF">CAEBREN_21226</name>
</gene>
<dbReference type="OMA" id="NCRELIC"/>
<evidence type="ECO:0008006" key="3">
    <source>
        <dbReference type="Google" id="ProtNLM"/>
    </source>
</evidence>
<dbReference type="EMBL" id="GL379848">
    <property type="protein sequence ID" value="EGT54914.1"/>
    <property type="molecule type" value="Genomic_DNA"/>
</dbReference>
<accession>G0N7S4</accession>
<dbReference type="HOGENOM" id="CLU_826984_0_0_1"/>
<organism evidence="2">
    <name type="scientific">Caenorhabditis brenneri</name>
    <name type="common">Nematode worm</name>
    <dbReference type="NCBI Taxonomy" id="135651"/>
    <lineage>
        <taxon>Eukaryota</taxon>
        <taxon>Metazoa</taxon>
        <taxon>Ecdysozoa</taxon>
        <taxon>Nematoda</taxon>
        <taxon>Chromadorea</taxon>
        <taxon>Rhabditida</taxon>
        <taxon>Rhabditina</taxon>
        <taxon>Rhabditomorpha</taxon>
        <taxon>Rhabditoidea</taxon>
        <taxon>Rhabditidae</taxon>
        <taxon>Peloderinae</taxon>
        <taxon>Caenorhabditis</taxon>
    </lineage>
</organism>
<reference evidence="2" key="1">
    <citation type="submission" date="2011-07" db="EMBL/GenBank/DDBJ databases">
        <authorList>
            <consortium name="Caenorhabditis brenneri Sequencing and Analysis Consortium"/>
            <person name="Wilson R.K."/>
        </authorList>
    </citation>
    <scope>NUCLEOTIDE SEQUENCE [LARGE SCALE GENOMIC DNA]</scope>
    <source>
        <strain evidence="2">PB2801</strain>
    </source>
</reference>
<keyword evidence="2" id="KW-1185">Reference proteome</keyword>
<dbReference type="OrthoDB" id="10435475at2759"/>